<dbReference type="GeneID" id="130467431"/>
<dbReference type="Pfam" id="PF14392">
    <property type="entry name" value="zf-CCHC_4"/>
    <property type="match status" value="1"/>
</dbReference>
<feature type="domain" description="CCHC-type" evidence="3">
    <location>
        <begin position="210"/>
        <end position="225"/>
    </location>
</feature>
<reference evidence="5" key="2">
    <citation type="submission" date="2025-08" db="UniProtKB">
        <authorList>
            <consortium name="RefSeq"/>
        </authorList>
    </citation>
    <scope>IDENTIFICATION</scope>
    <source>
        <tissue evidence="5">Leaf</tissue>
    </source>
</reference>
<protein>
    <recommendedName>
        <fullName evidence="3">CCHC-type domain-containing protein</fullName>
    </recommendedName>
</protein>
<organism evidence="4 5">
    <name type="scientific">Spinacia oleracea</name>
    <name type="common">Spinach</name>
    <dbReference type="NCBI Taxonomy" id="3562"/>
    <lineage>
        <taxon>Eukaryota</taxon>
        <taxon>Viridiplantae</taxon>
        <taxon>Streptophyta</taxon>
        <taxon>Embryophyta</taxon>
        <taxon>Tracheophyta</taxon>
        <taxon>Spermatophyta</taxon>
        <taxon>Magnoliopsida</taxon>
        <taxon>eudicotyledons</taxon>
        <taxon>Gunneridae</taxon>
        <taxon>Pentapetalae</taxon>
        <taxon>Caryophyllales</taxon>
        <taxon>Chenopodiaceae</taxon>
        <taxon>Chenopodioideae</taxon>
        <taxon>Anserineae</taxon>
        <taxon>Spinacia</taxon>
    </lineage>
</organism>
<keyword evidence="4" id="KW-1185">Reference proteome</keyword>
<dbReference type="PANTHER" id="PTHR31286:SF153">
    <property type="entry name" value="DUF4283 DOMAIN PROTEIN"/>
    <property type="match status" value="1"/>
</dbReference>
<feature type="compositionally biased region" description="Basic and acidic residues" evidence="2">
    <location>
        <begin position="305"/>
        <end position="318"/>
    </location>
</feature>
<name>A0ABM3R8H6_SPIOL</name>
<dbReference type="InterPro" id="IPR025558">
    <property type="entry name" value="DUF4283"/>
</dbReference>
<evidence type="ECO:0000256" key="2">
    <source>
        <dbReference type="SAM" id="MobiDB-lite"/>
    </source>
</evidence>
<dbReference type="InterPro" id="IPR001878">
    <property type="entry name" value="Znf_CCHC"/>
</dbReference>
<dbReference type="PANTHER" id="PTHR31286">
    <property type="entry name" value="GLYCINE-RICH CELL WALL STRUCTURAL PROTEIN 1.8-LIKE"/>
    <property type="match status" value="1"/>
</dbReference>
<evidence type="ECO:0000313" key="4">
    <source>
        <dbReference type="Proteomes" id="UP000813463"/>
    </source>
</evidence>
<feature type="compositionally biased region" description="Basic and acidic residues" evidence="2">
    <location>
        <begin position="325"/>
        <end position="334"/>
    </location>
</feature>
<dbReference type="PROSITE" id="PS50158">
    <property type="entry name" value="ZF_CCHC"/>
    <property type="match status" value="1"/>
</dbReference>
<feature type="region of interest" description="Disordered" evidence="2">
    <location>
        <begin position="1"/>
        <end position="25"/>
    </location>
</feature>
<dbReference type="Proteomes" id="UP000813463">
    <property type="component" value="Chromosome 2"/>
</dbReference>
<reference evidence="4" key="1">
    <citation type="journal article" date="2021" name="Nat. Commun.">
        <title>Genomic analyses provide insights into spinach domestication and the genetic basis of agronomic traits.</title>
        <authorList>
            <person name="Cai X."/>
            <person name="Sun X."/>
            <person name="Xu C."/>
            <person name="Sun H."/>
            <person name="Wang X."/>
            <person name="Ge C."/>
            <person name="Zhang Z."/>
            <person name="Wang Q."/>
            <person name="Fei Z."/>
            <person name="Jiao C."/>
            <person name="Wang Q."/>
        </authorList>
    </citation>
    <scope>NUCLEOTIDE SEQUENCE [LARGE SCALE GENOMIC DNA]</scope>
    <source>
        <strain evidence="4">cv. Varoflay</strain>
    </source>
</reference>
<dbReference type="InterPro" id="IPR025836">
    <property type="entry name" value="Zn_knuckle_CX2CX4HX4C"/>
</dbReference>
<dbReference type="Pfam" id="PF14111">
    <property type="entry name" value="DUF4283"/>
    <property type="match status" value="1"/>
</dbReference>
<dbReference type="RefSeq" id="XP_056691914.1">
    <property type="nucleotide sequence ID" value="XM_056835936.1"/>
</dbReference>
<keyword evidence="1" id="KW-0862">Zinc</keyword>
<gene>
    <name evidence="5" type="primary">LOC130467431</name>
</gene>
<accession>A0ABM3R8H6</accession>
<feature type="region of interest" description="Disordered" evidence="2">
    <location>
        <begin position="303"/>
        <end position="334"/>
    </location>
</feature>
<evidence type="ECO:0000256" key="1">
    <source>
        <dbReference type="PROSITE-ProRule" id="PRU00047"/>
    </source>
</evidence>
<keyword evidence="1" id="KW-0863">Zinc-finger</keyword>
<dbReference type="InterPro" id="IPR040256">
    <property type="entry name" value="At4g02000-like"/>
</dbReference>
<evidence type="ECO:0000259" key="3">
    <source>
        <dbReference type="PROSITE" id="PS50158"/>
    </source>
</evidence>
<proteinExistence type="predicted"/>
<sequence length="423" mass="48034">MATSPTIEKVRQPGEEEDSSEEEVEWVVNGEEEEEAKATLGVVGRLWTERNINANALIATMRRIWNPKHGFEANCIEKNTFFFQFHHWKDKEQVMEAQPWHFERHTLALSDVNGEVKPSELPLHNTPFWVRIYDLPLVGRTNDANARVIGNKVGSFIKADKSDVIGINKSLRVRSMIDLRKPLKKEVTLKMRGGETESFPVKYEKLPLFCYVCGKLGHGEKDCEEAMNVTNPKRLYSDKLRASPWQVNKGDHGEEVEENITCARKLFVTKQKQLARRDGKGEEEVREVVQQLAGVTLSLGGRATVVEDKNEGRERHESQNANHTKPSENPRAEQGECQVAFVIGSSTKGERKLRKVNKVCRRRGEKGEDSMVCGKRKDQMEIDGEEIEEGSEGVKKSRALIFSEDTTSLCKVAEVASQPREYQ</sequence>
<keyword evidence="1" id="KW-0479">Metal-binding</keyword>
<feature type="compositionally biased region" description="Acidic residues" evidence="2">
    <location>
        <begin position="15"/>
        <end position="25"/>
    </location>
</feature>
<evidence type="ECO:0000313" key="5">
    <source>
        <dbReference type="RefSeq" id="XP_056691914.1"/>
    </source>
</evidence>